<dbReference type="SUPFAM" id="SSF52058">
    <property type="entry name" value="L domain-like"/>
    <property type="match status" value="1"/>
</dbReference>
<evidence type="ECO:0000313" key="4">
    <source>
        <dbReference type="EMBL" id="BBA38321.1"/>
    </source>
</evidence>
<feature type="binding site" evidence="3">
    <location>
        <position position="265"/>
    </location>
    <ligand>
        <name>ATP</name>
        <dbReference type="ChEBI" id="CHEBI:30616"/>
    </ligand>
</feature>
<dbReference type="InterPro" id="IPR011009">
    <property type="entry name" value="Kinase-like_dom_sf"/>
</dbReference>
<dbReference type="AlphaFoldDB" id="A0A250L4B7"/>
<evidence type="ECO:0000256" key="2">
    <source>
        <dbReference type="ARBA" id="ARBA00022737"/>
    </source>
</evidence>
<evidence type="ECO:0000256" key="3">
    <source>
        <dbReference type="PROSITE-ProRule" id="PRU10141"/>
    </source>
</evidence>
<dbReference type="InterPro" id="IPR001611">
    <property type="entry name" value="Leu-rich_rpt"/>
</dbReference>
<dbReference type="InterPro" id="IPR050216">
    <property type="entry name" value="LRR_domain-containing"/>
</dbReference>
<keyword evidence="2" id="KW-0677">Repeat</keyword>
<name>A0A250L4B7_9BURK</name>
<dbReference type="GO" id="GO:0005737">
    <property type="term" value="C:cytoplasm"/>
    <property type="evidence" value="ECO:0007669"/>
    <property type="project" value="TreeGrafter"/>
</dbReference>
<accession>A0A250L4B7</accession>
<dbReference type="GO" id="GO:0005524">
    <property type="term" value="F:ATP binding"/>
    <property type="evidence" value="ECO:0007669"/>
    <property type="project" value="UniProtKB-UniRule"/>
</dbReference>
<dbReference type="Pfam" id="PF07714">
    <property type="entry name" value="PK_Tyr_Ser-Thr"/>
    <property type="match status" value="1"/>
</dbReference>
<dbReference type="SUPFAM" id="SSF56112">
    <property type="entry name" value="Protein kinase-like (PK-like)"/>
    <property type="match status" value="1"/>
</dbReference>
<dbReference type="GO" id="GO:0004672">
    <property type="term" value="F:protein kinase activity"/>
    <property type="evidence" value="ECO:0007669"/>
    <property type="project" value="InterPro"/>
</dbReference>
<evidence type="ECO:0000256" key="1">
    <source>
        <dbReference type="ARBA" id="ARBA00022614"/>
    </source>
</evidence>
<dbReference type="PROSITE" id="PS50011">
    <property type="entry name" value="PROTEIN_KINASE_DOM"/>
    <property type="match status" value="1"/>
</dbReference>
<organism evidence="4">
    <name type="scientific">Burkholderia contaminans</name>
    <dbReference type="NCBI Taxonomy" id="488447"/>
    <lineage>
        <taxon>Bacteria</taxon>
        <taxon>Pseudomonadati</taxon>
        <taxon>Pseudomonadota</taxon>
        <taxon>Betaproteobacteria</taxon>
        <taxon>Burkholderiales</taxon>
        <taxon>Burkholderiaceae</taxon>
        <taxon>Burkholderia</taxon>
        <taxon>Burkholderia cepacia complex</taxon>
    </lineage>
</organism>
<protein>
    <submittedName>
        <fullName evidence="4">Uncharacterized protein</fullName>
    </submittedName>
</protein>
<dbReference type="EMBL" id="AP018357">
    <property type="protein sequence ID" value="BBA38321.1"/>
    <property type="molecule type" value="Genomic_DNA"/>
</dbReference>
<dbReference type="SMART" id="SM00369">
    <property type="entry name" value="LRR_TYP"/>
    <property type="match status" value="5"/>
</dbReference>
<keyword evidence="1" id="KW-0433">Leucine-rich repeat</keyword>
<dbReference type="InterPro" id="IPR032675">
    <property type="entry name" value="LRR_dom_sf"/>
</dbReference>
<dbReference type="PANTHER" id="PTHR48051:SF1">
    <property type="entry name" value="RAS SUPPRESSOR PROTEIN 1"/>
    <property type="match status" value="1"/>
</dbReference>
<keyword evidence="3" id="KW-0067">ATP-binding</keyword>
<dbReference type="Gene3D" id="1.10.510.10">
    <property type="entry name" value="Transferase(Phosphotransferase) domain 1"/>
    <property type="match status" value="1"/>
</dbReference>
<dbReference type="Pfam" id="PF13855">
    <property type="entry name" value="LRR_8"/>
    <property type="match status" value="1"/>
</dbReference>
<dbReference type="InterPro" id="IPR001245">
    <property type="entry name" value="Ser-Thr/Tyr_kinase_cat_dom"/>
</dbReference>
<dbReference type="PANTHER" id="PTHR48051">
    <property type="match status" value="1"/>
</dbReference>
<dbReference type="InterPro" id="IPR000719">
    <property type="entry name" value="Prot_kinase_dom"/>
</dbReference>
<sequence length="466" mass="49336">MHAGDPGRIRAIDPTIVATATRFLRVTHTLEQLQAGQLAGARQLKLACGLTEFPREIFDLADTLEVLDLTGNALSALPDDLPRLHRLRILFASGNRFTAFPGVLGACGQLDMIGFKANRIQTVASGSLPRALRWLILTDNAIDELPADIGDCSRLQKLMLAGNRLRALPAEMAACRALELVRLSANQLDALPDWLLSLPRLAWLAAAGNPFGAAPEAAASAGPEVADVDWASLACEQRLGEGASGVIYRAQWCADGHPPRAVAVKLFKGAVTSDGLPDCEMAACLHAGRHPNMIPVIGRVSGHPDGTHGLVMELVDPALTNLAGPPSFATCTRDVYAADAKFAPVKAMRIAHGIASVAGHLHARGIMHGDLYAHNILHDGEGGALLGDFGAASLYDANDRARAAAFERLEVRAFGHLLGELLERCEPRTWAGRNALDALAVACLDEAIDARPSFGEIAAGLAAHTR</sequence>
<dbReference type="InterPro" id="IPR003591">
    <property type="entry name" value="Leu-rich_rpt_typical-subtyp"/>
</dbReference>
<reference evidence="4" key="1">
    <citation type="journal article" date="2016" name="Biosci. Biotechnol. Biochem.">
        <title>Bioconversion of AHX to AOH by resting cells of Burkholderia contaminans CH-1.</title>
        <authorList>
            <person name="Choi J.H."/>
            <person name="Kikuchi A."/>
            <person name="Pumkaeo P."/>
            <person name="Hirai H."/>
            <person name="Tokuyama S."/>
            <person name="Kawagishi H."/>
        </authorList>
    </citation>
    <scope>NUCLEOTIDE SEQUENCE</scope>
    <source>
        <strain evidence="4">CH-1</strain>
    </source>
</reference>
<proteinExistence type="predicted"/>
<reference evidence="4" key="2">
    <citation type="journal article" date="2017" name="Genome Announc.">
        <title>High-Quality Draft Genome Sequence of Burkholderia contaminans CH-1, a Gram-Negative Bacterium That Metabolizes 2-Azahypoxanthine, a Plant Growth-Regulating Compound.</title>
        <authorList>
            <person name="Choi J.-H."/>
            <person name="Sugiura H."/>
            <person name="Moriuchi R."/>
            <person name="Kawagishi H."/>
            <person name="Dohra H."/>
        </authorList>
    </citation>
    <scope>NUCLEOTIDE SEQUENCE</scope>
    <source>
        <strain evidence="4">CH-1</strain>
    </source>
</reference>
<keyword evidence="3" id="KW-0547">Nucleotide-binding</keyword>
<dbReference type="Gene3D" id="3.80.10.10">
    <property type="entry name" value="Ribonuclease Inhibitor"/>
    <property type="match status" value="2"/>
</dbReference>
<gene>
    <name evidence="4" type="ORF">BCCH1_07390</name>
</gene>
<dbReference type="PROSITE" id="PS00107">
    <property type="entry name" value="PROTEIN_KINASE_ATP"/>
    <property type="match status" value="1"/>
</dbReference>
<dbReference type="InterPro" id="IPR017441">
    <property type="entry name" value="Protein_kinase_ATP_BS"/>
</dbReference>